<dbReference type="InterPro" id="IPR006009">
    <property type="entry name" value="GlcNAc_MurG"/>
</dbReference>
<comment type="subcellular location">
    <subcellularLocation>
        <location evidence="10">Cell membrane</location>
        <topology evidence="10">Peripheral membrane protein</topology>
        <orientation evidence="10">Cytoplasmic side</orientation>
    </subcellularLocation>
</comment>
<proteinExistence type="inferred from homology"/>
<dbReference type="RefSeq" id="WP_075664208.1">
    <property type="nucleotide sequence ID" value="NZ_CP009247.1"/>
</dbReference>
<dbReference type="GO" id="GO:0005975">
    <property type="term" value="P:carbohydrate metabolic process"/>
    <property type="evidence" value="ECO:0007669"/>
    <property type="project" value="InterPro"/>
</dbReference>
<dbReference type="EC" id="2.4.1.227" evidence="10"/>
<comment type="similarity">
    <text evidence="10">Belongs to the glycosyltransferase 28 family. MurG subfamily.</text>
</comment>
<evidence type="ECO:0000313" key="13">
    <source>
        <dbReference type="EMBL" id="APT89222.1"/>
    </source>
</evidence>
<dbReference type="GO" id="GO:0071555">
    <property type="term" value="P:cell wall organization"/>
    <property type="evidence" value="ECO:0007669"/>
    <property type="project" value="UniProtKB-KW"/>
</dbReference>
<gene>
    <name evidence="10" type="primary">murG</name>
    <name evidence="13" type="ORF">CFRA_08080</name>
</gene>
<evidence type="ECO:0000256" key="6">
    <source>
        <dbReference type="ARBA" id="ARBA00022984"/>
    </source>
</evidence>
<comment type="catalytic activity">
    <reaction evidence="10">
        <text>di-trans,octa-cis-undecaprenyl diphospho-N-acetyl-alpha-D-muramoyl-L-alanyl-D-glutamyl-meso-2,6-diaminopimeloyl-D-alanyl-D-alanine + UDP-N-acetyl-alpha-D-glucosamine = di-trans,octa-cis-undecaprenyl diphospho-[N-acetyl-alpha-D-glucosaminyl-(1-&gt;4)]-N-acetyl-alpha-D-muramoyl-L-alanyl-D-glutamyl-meso-2,6-diaminopimeloyl-D-alanyl-D-alanine + UDP + H(+)</text>
        <dbReference type="Rhea" id="RHEA:31227"/>
        <dbReference type="ChEBI" id="CHEBI:15378"/>
        <dbReference type="ChEBI" id="CHEBI:57705"/>
        <dbReference type="ChEBI" id="CHEBI:58223"/>
        <dbReference type="ChEBI" id="CHEBI:61387"/>
        <dbReference type="ChEBI" id="CHEBI:61388"/>
        <dbReference type="EC" id="2.4.1.227"/>
    </reaction>
</comment>
<evidence type="ECO:0000256" key="9">
    <source>
        <dbReference type="ARBA" id="ARBA00023316"/>
    </source>
</evidence>
<keyword evidence="4 10" id="KW-0808">Transferase</keyword>
<dbReference type="InterPro" id="IPR004276">
    <property type="entry name" value="GlycoTrans_28_N"/>
</dbReference>
<dbReference type="Pfam" id="PF03033">
    <property type="entry name" value="Glyco_transf_28"/>
    <property type="match status" value="1"/>
</dbReference>
<feature type="binding site" evidence="10">
    <location>
        <position position="123"/>
    </location>
    <ligand>
        <name>UDP-N-acetyl-alpha-D-glucosamine</name>
        <dbReference type="ChEBI" id="CHEBI:57705"/>
    </ligand>
</feature>
<dbReference type="KEGG" id="cfk:CFRA_08080"/>
<accession>A0A1L7CTP6</accession>
<sequence length="359" mass="37164">MKHVLVAGGGTAGHIEPALAVADALSARGATVEALGTTRGLETDLVPARGYRLRLIDPVPIPRKLSADLFKVPGRVSRAVRQTREILREGDFDAVVGFGGYVAAPAYMAARTLKIPFYVHEANARAGMANKLGVRLGGVGFNAVADSGMPGEVVGIPVRRDLTGDRSGEAAARGREKWGLDEERSTLLVTGGSQGAVHLNAALADALPEILGEGFQVLHAYGKKNDAPEPAEHYTAVPYIEDMAAAYAVADLVVCRSGAMTVAEVTAAGLPAVYVPLPHGNGEQGLNAADVVAAGGARLIADADMTGEVLAEQVKEILGRPDIYQDMRNAAHATGEEGAADRIAARVLADLGAAEGKDA</sequence>
<keyword evidence="8 10" id="KW-0131">Cell cycle</keyword>
<keyword evidence="5 10" id="KW-0133">Cell shape</keyword>
<dbReference type="GO" id="GO:0051301">
    <property type="term" value="P:cell division"/>
    <property type="evidence" value="ECO:0007669"/>
    <property type="project" value="UniProtKB-KW"/>
</dbReference>
<dbReference type="GO" id="GO:0005886">
    <property type="term" value="C:plasma membrane"/>
    <property type="evidence" value="ECO:0007669"/>
    <property type="project" value="UniProtKB-SubCell"/>
</dbReference>
<evidence type="ECO:0000256" key="1">
    <source>
        <dbReference type="ARBA" id="ARBA00022475"/>
    </source>
</evidence>
<name>A0A1L7CTP6_9CORY</name>
<keyword evidence="6 10" id="KW-0573">Peptidoglycan synthesis</keyword>
<dbReference type="Pfam" id="PF04101">
    <property type="entry name" value="Glyco_tran_28_C"/>
    <property type="match status" value="1"/>
</dbReference>
<evidence type="ECO:0000256" key="3">
    <source>
        <dbReference type="ARBA" id="ARBA00022676"/>
    </source>
</evidence>
<dbReference type="InterPro" id="IPR007235">
    <property type="entry name" value="Glyco_trans_28_C"/>
</dbReference>
<comment type="function">
    <text evidence="10">Cell wall formation. Catalyzes the transfer of a GlcNAc subunit on undecaprenyl-pyrophosphoryl-MurNAc-pentapeptide (lipid intermediate I) to form undecaprenyl-pyrophosphoryl-MurNAc-(pentapeptide)GlcNAc (lipid intermediate II).</text>
</comment>
<feature type="binding site" evidence="10">
    <location>
        <position position="193"/>
    </location>
    <ligand>
        <name>UDP-N-acetyl-alpha-D-glucosamine</name>
        <dbReference type="ChEBI" id="CHEBI:57705"/>
    </ligand>
</feature>
<dbReference type="AlphaFoldDB" id="A0A1L7CTP6"/>
<dbReference type="EMBL" id="CP009247">
    <property type="protein sequence ID" value="APT89222.1"/>
    <property type="molecule type" value="Genomic_DNA"/>
</dbReference>
<dbReference type="PANTHER" id="PTHR21015">
    <property type="entry name" value="UDP-N-ACETYLGLUCOSAMINE--N-ACETYLMURAMYL-(PENTAPEPTIDE) PYROPHOSPHORYL-UNDECAPRENOL N-ACETYLGLUCOSAMINE TRANSFERASE 1"/>
    <property type="match status" value="1"/>
</dbReference>
<evidence type="ECO:0000256" key="5">
    <source>
        <dbReference type="ARBA" id="ARBA00022960"/>
    </source>
</evidence>
<dbReference type="Proteomes" id="UP000185434">
    <property type="component" value="Chromosome"/>
</dbReference>
<feature type="binding site" evidence="10">
    <location>
        <begin position="11"/>
        <end position="13"/>
    </location>
    <ligand>
        <name>UDP-N-acetyl-alpha-D-glucosamine</name>
        <dbReference type="ChEBI" id="CHEBI:57705"/>
    </ligand>
</feature>
<dbReference type="UniPathway" id="UPA00219"/>
<dbReference type="GO" id="GO:0009252">
    <property type="term" value="P:peptidoglycan biosynthetic process"/>
    <property type="evidence" value="ECO:0007669"/>
    <property type="project" value="UniProtKB-UniRule"/>
</dbReference>
<dbReference type="Gene3D" id="3.40.50.2000">
    <property type="entry name" value="Glycogen Phosphorylase B"/>
    <property type="match status" value="2"/>
</dbReference>
<evidence type="ECO:0000256" key="4">
    <source>
        <dbReference type="ARBA" id="ARBA00022679"/>
    </source>
</evidence>
<dbReference type="GO" id="GO:0051991">
    <property type="term" value="F:UDP-N-acetyl-D-glucosamine:N-acetylmuramoyl-L-alanyl-D-glutamyl-meso-2,6-diaminopimelyl-D-alanyl-D-alanine-diphosphoundecaprenol 4-beta-N-acetylglucosaminlytransferase activity"/>
    <property type="evidence" value="ECO:0007669"/>
    <property type="project" value="RHEA"/>
</dbReference>
<dbReference type="HAMAP" id="MF_00033">
    <property type="entry name" value="MurG"/>
    <property type="match status" value="1"/>
</dbReference>
<feature type="domain" description="Glycosyl transferase family 28 C-terminal" evidence="12">
    <location>
        <begin position="186"/>
        <end position="342"/>
    </location>
</feature>
<keyword evidence="2 10" id="KW-0132">Cell division</keyword>
<evidence type="ECO:0000256" key="8">
    <source>
        <dbReference type="ARBA" id="ARBA00023306"/>
    </source>
</evidence>
<keyword evidence="14" id="KW-1185">Reference proteome</keyword>
<dbReference type="GO" id="GO:0008360">
    <property type="term" value="P:regulation of cell shape"/>
    <property type="evidence" value="ECO:0007669"/>
    <property type="project" value="UniProtKB-KW"/>
</dbReference>
<dbReference type="OrthoDB" id="9808936at2"/>
<evidence type="ECO:0000256" key="7">
    <source>
        <dbReference type="ARBA" id="ARBA00023136"/>
    </source>
</evidence>
<comment type="caution">
    <text evidence="10">Lacks conserved residue(s) required for the propagation of feature annotation.</text>
</comment>
<feature type="binding site" evidence="10">
    <location>
        <position position="284"/>
    </location>
    <ligand>
        <name>UDP-N-acetyl-alpha-D-glucosamine</name>
        <dbReference type="ChEBI" id="CHEBI:57705"/>
    </ligand>
</feature>
<feature type="binding site" evidence="10">
    <location>
        <position position="159"/>
    </location>
    <ligand>
        <name>UDP-N-acetyl-alpha-D-glucosamine</name>
        <dbReference type="ChEBI" id="CHEBI:57705"/>
    </ligand>
</feature>
<evidence type="ECO:0000313" key="14">
    <source>
        <dbReference type="Proteomes" id="UP000185434"/>
    </source>
</evidence>
<keyword evidence="1 10" id="KW-1003">Cell membrane</keyword>
<evidence type="ECO:0000256" key="2">
    <source>
        <dbReference type="ARBA" id="ARBA00022618"/>
    </source>
</evidence>
<evidence type="ECO:0000259" key="11">
    <source>
        <dbReference type="Pfam" id="PF03033"/>
    </source>
</evidence>
<dbReference type="STRING" id="1437875.CFRA_08080"/>
<dbReference type="CDD" id="cd03785">
    <property type="entry name" value="GT28_MurG"/>
    <property type="match status" value="1"/>
</dbReference>
<keyword evidence="7 10" id="KW-0472">Membrane</keyword>
<organism evidence="13 14">
    <name type="scientific">Corynebacterium frankenforstense DSM 45800</name>
    <dbReference type="NCBI Taxonomy" id="1437875"/>
    <lineage>
        <taxon>Bacteria</taxon>
        <taxon>Bacillati</taxon>
        <taxon>Actinomycetota</taxon>
        <taxon>Actinomycetes</taxon>
        <taxon>Mycobacteriales</taxon>
        <taxon>Corynebacteriaceae</taxon>
        <taxon>Corynebacterium</taxon>
    </lineage>
</organism>
<dbReference type="GO" id="GO:0050511">
    <property type="term" value="F:undecaprenyldiphospho-muramoylpentapeptide beta-N-acetylglucosaminyltransferase activity"/>
    <property type="evidence" value="ECO:0007669"/>
    <property type="project" value="UniProtKB-UniRule"/>
</dbReference>
<evidence type="ECO:0000256" key="10">
    <source>
        <dbReference type="HAMAP-Rule" id="MF_00033"/>
    </source>
</evidence>
<comment type="pathway">
    <text evidence="10">Cell wall biogenesis; peptidoglycan biosynthesis.</text>
</comment>
<feature type="domain" description="Glycosyltransferase family 28 N-terminal" evidence="11">
    <location>
        <begin position="4"/>
        <end position="135"/>
    </location>
</feature>
<dbReference type="NCBIfam" id="TIGR01133">
    <property type="entry name" value="murG"/>
    <property type="match status" value="1"/>
</dbReference>
<reference evidence="13 14" key="1">
    <citation type="submission" date="2014-08" db="EMBL/GenBank/DDBJ databases">
        <title>Complete genome sequence of Corynebacterium frankenforstense ST18(T) (=DSM 45800(T)), isolated from raw cow milk.</title>
        <authorList>
            <person name="Ruckert C."/>
            <person name="Albersmeier A."/>
            <person name="Winkler A."/>
            <person name="Lipski A."/>
            <person name="Kalinowski J."/>
        </authorList>
    </citation>
    <scope>NUCLEOTIDE SEQUENCE [LARGE SCALE GENOMIC DNA]</scope>
    <source>
        <strain evidence="13 14">ST18</strain>
    </source>
</reference>
<evidence type="ECO:0000259" key="12">
    <source>
        <dbReference type="Pfam" id="PF04101"/>
    </source>
</evidence>
<keyword evidence="9 10" id="KW-0961">Cell wall biogenesis/degradation</keyword>
<feature type="binding site" evidence="10">
    <location>
        <position position="240"/>
    </location>
    <ligand>
        <name>UDP-N-acetyl-alpha-D-glucosamine</name>
        <dbReference type="ChEBI" id="CHEBI:57705"/>
    </ligand>
</feature>
<keyword evidence="3 10" id="KW-0328">Glycosyltransferase</keyword>
<dbReference type="PANTHER" id="PTHR21015:SF22">
    <property type="entry name" value="GLYCOSYLTRANSFERASE"/>
    <property type="match status" value="1"/>
</dbReference>
<protein>
    <recommendedName>
        <fullName evidence="10">UDP-N-acetylglucosamine--N-acetylmuramyl-(pentapeptide) pyrophosphoryl-undecaprenol N-acetylglucosamine transferase</fullName>
        <ecNumber evidence="10">2.4.1.227</ecNumber>
    </recommendedName>
    <alternativeName>
        <fullName evidence="10">Undecaprenyl-PP-MurNAc-pentapeptide-UDPGlcNAc GlcNAc transferase</fullName>
    </alternativeName>
</protein>
<dbReference type="SUPFAM" id="SSF53756">
    <property type="entry name" value="UDP-Glycosyltransferase/glycogen phosphorylase"/>
    <property type="match status" value="1"/>
</dbReference>